<keyword evidence="2" id="KW-0614">Plasmid</keyword>
<keyword evidence="3" id="KW-1185">Reference proteome</keyword>
<organism evidence="2 3">
    <name type="scientific">Butyrivibrio proteoclasticus (strain ATCC 51982 / DSM 14932 / B316)</name>
    <name type="common">Clostridium proteoclasticum</name>
    <dbReference type="NCBI Taxonomy" id="515622"/>
    <lineage>
        <taxon>Bacteria</taxon>
        <taxon>Bacillati</taxon>
        <taxon>Bacillota</taxon>
        <taxon>Clostridia</taxon>
        <taxon>Lachnospirales</taxon>
        <taxon>Lachnospiraceae</taxon>
        <taxon>Butyrivibrio</taxon>
    </lineage>
</organism>
<dbReference type="HOGENOM" id="CLU_972114_0_0_9"/>
<protein>
    <recommendedName>
        <fullName evidence="1">Bacterial CdiA-CT RNAse A domain-containing protein</fullName>
    </recommendedName>
</protein>
<dbReference type="Proteomes" id="UP000001299">
    <property type="component" value="Plasmid pCY360"/>
</dbReference>
<proteinExistence type="predicted"/>
<dbReference type="AlphaFoldDB" id="E0S3M1"/>
<evidence type="ECO:0000313" key="3">
    <source>
        <dbReference type="Proteomes" id="UP000001299"/>
    </source>
</evidence>
<geneLocation type="plasmid" evidence="2 3">
    <name>pCY360</name>
</geneLocation>
<dbReference type="EMBL" id="CP001812">
    <property type="protein sequence ID" value="ADL36003.1"/>
    <property type="molecule type" value="Genomic_DNA"/>
</dbReference>
<sequence>MGRAVDELTQKQYIDQFRDALYNDLTSAVNIRKGHTEEIHNAQEDYQLANRLVHDKTIAFVSSFYDKETMEDALTSGLFYVAPKIAAWVQSSKLDFKNEDQYWTIAITINVGDDEPIGRGFDKNFREIESPDLTVVLQRDNTNENYYGFYLKTAYVDITTEHAEYTGVAYTKDEVTRLKGVVFESKMEELVFKNQNLFAGISIRYKQDKDRNDTIIMEYISKDKATKTLAYFQENSEPKIKEASLNGPMTRRTIHEIEPYFADAIANMQLQIRTIAKNKKIDDIER</sequence>
<dbReference type="InterPro" id="IPR041436">
    <property type="entry name" value="RNAse_A_bac"/>
</dbReference>
<name>E0S3M1_BUTPB</name>
<accession>E0S3M1</accession>
<reference evidence="2 3" key="1">
    <citation type="journal article" date="2010" name="PLoS ONE">
        <title>The glycobiome of the rumen bacterium Butyrivibrio proteoclasticus B316(T) highlights adaptation to a polysaccharide-rich environment.</title>
        <authorList>
            <person name="Kelly W.J."/>
            <person name="Leahy S.C."/>
            <person name="Altermann E."/>
            <person name="Yeoman C.J."/>
            <person name="Dunne J.C."/>
            <person name="Kong Z."/>
            <person name="Pacheco D.M."/>
            <person name="Li D."/>
            <person name="Noel S.J."/>
            <person name="Moon C.D."/>
            <person name="Cookson A.L."/>
            <person name="Attwood G.T."/>
        </authorList>
    </citation>
    <scope>NUCLEOTIDE SEQUENCE [LARGE SCALE GENOMIC DNA]</scope>
    <source>
        <strain evidence="3">ATCC 51982 / DSM 14932 / B316</strain>
        <plasmid evidence="3">Plasmid pCY360</plasmid>
    </source>
</reference>
<dbReference type="KEGG" id="bpb:bpr_II063"/>
<dbReference type="Pfam" id="PF18431">
    <property type="entry name" value="RNAse_A_bac"/>
    <property type="match status" value="1"/>
</dbReference>
<dbReference type="RefSeq" id="WP_013282653.1">
    <property type="nucleotide sequence ID" value="NC_014389.1"/>
</dbReference>
<evidence type="ECO:0000259" key="1">
    <source>
        <dbReference type="Pfam" id="PF18431"/>
    </source>
</evidence>
<gene>
    <name evidence="2" type="ordered locus">bpr_II063</name>
</gene>
<evidence type="ECO:0000313" key="2">
    <source>
        <dbReference type="EMBL" id="ADL36003.1"/>
    </source>
</evidence>
<feature type="domain" description="Bacterial CdiA-CT RNAse A" evidence="1">
    <location>
        <begin position="34"/>
        <end position="155"/>
    </location>
</feature>